<reference evidence="2 3" key="1">
    <citation type="submission" date="2020-07" db="EMBL/GenBank/DDBJ databases">
        <title>Comparative genomics of pyrophilous fungi reveals a link between fire events and developmental genes.</title>
        <authorList>
            <consortium name="DOE Joint Genome Institute"/>
            <person name="Steindorff A.S."/>
            <person name="Carver A."/>
            <person name="Calhoun S."/>
            <person name="Stillman K."/>
            <person name="Liu H."/>
            <person name="Lipzen A."/>
            <person name="Pangilinan J."/>
            <person name="Labutti K."/>
            <person name="Bruns T.D."/>
            <person name="Grigoriev I.V."/>
        </authorList>
    </citation>
    <scope>NUCLEOTIDE SEQUENCE [LARGE SCALE GENOMIC DNA]</scope>
    <source>
        <strain evidence="2 3">CBS 144469</strain>
    </source>
</reference>
<dbReference type="EMBL" id="JACGCI010000064">
    <property type="protein sequence ID" value="KAF6749200.1"/>
    <property type="molecule type" value="Genomic_DNA"/>
</dbReference>
<dbReference type="Proteomes" id="UP000521943">
    <property type="component" value="Unassembled WGS sequence"/>
</dbReference>
<evidence type="ECO:0000313" key="3">
    <source>
        <dbReference type="Proteomes" id="UP000521943"/>
    </source>
</evidence>
<evidence type="ECO:0000313" key="2">
    <source>
        <dbReference type="EMBL" id="KAF6749200.1"/>
    </source>
</evidence>
<dbReference type="AlphaFoldDB" id="A0A8H6HMK8"/>
<protein>
    <submittedName>
        <fullName evidence="2">Uncharacterized protein</fullName>
    </submittedName>
</protein>
<proteinExistence type="predicted"/>
<feature type="region of interest" description="Disordered" evidence="1">
    <location>
        <begin position="1"/>
        <end position="26"/>
    </location>
</feature>
<accession>A0A8H6HMK8</accession>
<sequence length="233" mass="25759">MDTENLLNRTSTLGNAAQSSNPISDNTGLDTSQNFLSQEIADFIAEYARNIYEMLLERKASADICAHVLCKEAVSRADCDMFSAVVAVLVQEVIKLLEEDAKHFPGESPSMNMGPHDTSSMITILKDGLFDNAFAPFITTTTSKPRNKIFLMMLCNYKVIGGEYFRNAFQDSSLLATWLKDPVDELEVEADFTNRNMDPGEISDFLEDLVSSLDSKASSKQRLGGHEAQSSFS</sequence>
<comment type="caution">
    <text evidence="2">The sequence shown here is derived from an EMBL/GenBank/DDBJ whole genome shotgun (WGS) entry which is preliminary data.</text>
</comment>
<name>A0A8H6HMK8_9AGAR</name>
<gene>
    <name evidence="2" type="ORF">DFP72DRAFT_1073331</name>
</gene>
<evidence type="ECO:0000256" key="1">
    <source>
        <dbReference type="SAM" id="MobiDB-lite"/>
    </source>
</evidence>
<keyword evidence="3" id="KW-1185">Reference proteome</keyword>
<organism evidence="2 3">
    <name type="scientific">Ephemerocybe angulata</name>
    <dbReference type="NCBI Taxonomy" id="980116"/>
    <lineage>
        <taxon>Eukaryota</taxon>
        <taxon>Fungi</taxon>
        <taxon>Dikarya</taxon>
        <taxon>Basidiomycota</taxon>
        <taxon>Agaricomycotina</taxon>
        <taxon>Agaricomycetes</taxon>
        <taxon>Agaricomycetidae</taxon>
        <taxon>Agaricales</taxon>
        <taxon>Agaricineae</taxon>
        <taxon>Psathyrellaceae</taxon>
        <taxon>Ephemerocybe</taxon>
    </lineage>
</organism>